<dbReference type="Proteomes" id="UP000735302">
    <property type="component" value="Unassembled WGS sequence"/>
</dbReference>
<gene>
    <name evidence="2" type="ORF">PoB_004449100</name>
</gene>
<protein>
    <submittedName>
        <fullName evidence="2">Uncharacterized protein</fullName>
    </submittedName>
</protein>
<sequence length="84" mass="8904">GHSGVPQATWATLQHHRVLVCGTSDMYDGSYVPVGRAEDHASFRAAVRSPESVDGGSAWCWEVVQAVVTIVAVVVFVVVVVVVV</sequence>
<feature type="transmembrane region" description="Helical" evidence="1">
    <location>
        <begin position="63"/>
        <end position="83"/>
    </location>
</feature>
<evidence type="ECO:0000313" key="3">
    <source>
        <dbReference type="Proteomes" id="UP000735302"/>
    </source>
</evidence>
<reference evidence="2 3" key="1">
    <citation type="journal article" date="2021" name="Elife">
        <title>Chloroplast acquisition without the gene transfer in kleptoplastic sea slugs, Plakobranchus ocellatus.</title>
        <authorList>
            <person name="Maeda T."/>
            <person name="Takahashi S."/>
            <person name="Yoshida T."/>
            <person name="Shimamura S."/>
            <person name="Takaki Y."/>
            <person name="Nagai Y."/>
            <person name="Toyoda A."/>
            <person name="Suzuki Y."/>
            <person name="Arimoto A."/>
            <person name="Ishii H."/>
            <person name="Satoh N."/>
            <person name="Nishiyama T."/>
            <person name="Hasebe M."/>
            <person name="Maruyama T."/>
            <person name="Minagawa J."/>
            <person name="Obokata J."/>
            <person name="Shigenobu S."/>
        </authorList>
    </citation>
    <scope>NUCLEOTIDE SEQUENCE [LARGE SCALE GENOMIC DNA]</scope>
</reference>
<keyword evidence="1" id="KW-0472">Membrane</keyword>
<accession>A0AAV4BGK8</accession>
<feature type="non-terminal residue" evidence="2">
    <location>
        <position position="84"/>
    </location>
</feature>
<keyword evidence="1" id="KW-1133">Transmembrane helix</keyword>
<name>A0AAV4BGK8_9GAST</name>
<comment type="caution">
    <text evidence="2">The sequence shown here is derived from an EMBL/GenBank/DDBJ whole genome shotgun (WGS) entry which is preliminary data.</text>
</comment>
<dbReference type="EMBL" id="BLXT01004913">
    <property type="protein sequence ID" value="GFO17986.1"/>
    <property type="molecule type" value="Genomic_DNA"/>
</dbReference>
<feature type="non-terminal residue" evidence="2">
    <location>
        <position position="1"/>
    </location>
</feature>
<keyword evidence="1" id="KW-0812">Transmembrane</keyword>
<dbReference type="AlphaFoldDB" id="A0AAV4BGK8"/>
<keyword evidence="3" id="KW-1185">Reference proteome</keyword>
<evidence type="ECO:0000256" key="1">
    <source>
        <dbReference type="SAM" id="Phobius"/>
    </source>
</evidence>
<proteinExistence type="predicted"/>
<evidence type="ECO:0000313" key="2">
    <source>
        <dbReference type="EMBL" id="GFO17986.1"/>
    </source>
</evidence>
<organism evidence="2 3">
    <name type="scientific">Plakobranchus ocellatus</name>
    <dbReference type="NCBI Taxonomy" id="259542"/>
    <lineage>
        <taxon>Eukaryota</taxon>
        <taxon>Metazoa</taxon>
        <taxon>Spiralia</taxon>
        <taxon>Lophotrochozoa</taxon>
        <taxon>Mollusca</taxon>
        <taxon>Gastropoda</taxon>
        <taxon>Heterobranchia</taxon>
        <taxon>Euthyneura</taxon>
        <taxon>Panpulmonata</taxon>
        <taxon>Sacoglossa</taxon>
        <taxon>Placobranchoidea</taxon>
        <taxon>Plakobranchidae</taxon>
        <taxon>Plakobranchus</taxon>
    </lineage>
</organism>